<feature type="compositionally biased region" description="Basic and acidic residues" evidence="1">
    <location>
        <begin position="41"/>
        <end position="54"/>
    </location>
</feature>
<accession>A0A024U8Z5</accession>
<dbReference type="EMBL" id="KI913960">
    <property type="protein sequence ID" value="ETW02749.1"/>
    <property type="molecule type" value="Genomic_DNA"/>
</dbReference>
<dbReference type="RefSeq" id="XP_008868133.1">
    <property type="nucleotide sequence ID" value="XM_008869911.1"/>
</dbReference>
<gene>
    <name evidence="2" type="ORF">H310_05248</name>
</gene>
<protein>
    <submittedName>
        <fullName evidence="2">Uncharacterized protein</fullName>
    </submittedName>
</protein>
<dbReference type="AlphaFoldDB" id="A0A024U8Z5"/>
<proteinExistence type="predicted"/>
<dbReference type="VEuPathDB" id="FungiDB:H310_05248"/>
<feature type="region of interest" description="Disordered" evidence="1">
    <location>
        <begin position="1"/>
        <end position="63"/>
    </location>
</feature>
<dbReference type="GeneID" id="20082298"/>
<sequence>MVEKTRAVDHFVSIHGHDSPPSHHVLVPPPPPVQPNNQQTPDKRCQTGRPRRDVASPTRTARQARTISTATTDTDDVTIKELLFKVVPFACSKADGARACQLIITCLDKLHLHRQPLTWTEHRLVSDALRRVHSTNNACAKMYATRGLGMLCRWPPTQCTPCT</sequence>
<evidence type="ECO:0000256" key="1">
    <source>
        <dbReference type="SAM" id="MobiDB-lite"/>
    </source>
</evidence>
<evidence type="ECO:0000313" key="2">
    <source>
        <dbReference type="EMBL" id="ETW02749.1"/>
    </source>
</evidence>
<organism evidence="2">
    <name type="scientific">Aphanomyces invadans</name>
    <dbReference type="NCBI Taxonomy" id="157072"/>
    <lineage>
        <taxon>Eukaryota</taxon>
        <taxon>Sar</taxon>
        <taxon>Stramenopiles</taxon>
        <taxon>Oomycota</taxon>
        <taxon>Saprolegniomycetes</taxon>
        <taxon>Saprolegniales</taxon>
        <taxon>Verrucalvaceae</taxon>
        <taxon>Aphanomyces</taxon>
    </lineage>
</organism>
<reference evidence="2" key="1">
    <citation type="submission" date="2013-12" db="EMBL/GenBank/DDBJ databases">
        <title>The Genome Sequence of Aphanomyces invadans NJM9701.</title>
        <authorList>
            <consortium name="The Broad Institute Genomics Platform"/>
            <person name="Russ C."/>
            <person name="Tyler B."/>
            <person name="van West P."/>
            <person name="Dieguez-Uribeondo J."/>
            <person name="Young S.K."/>
            <person name="Zeng Q."/>
            <person name="Gargeya S."/>
            <person name="Fitzgerald M."/>
            <person name="Abouelleil A."/>
            <person name="Alvarado L."/>
            <person name="Chapman S.B."/>
            <person name="Gainer-Dewar J."/>
            <person name="Goldberg J."/>
            <person name="Griggs A."/>
            <person name="Gujja S."/>
            <person name="Hansen M."/>
            <person name="Howarth C."/>
            <person name="Imamovic A."/>
            <person name="Ireland A."/>
            <person name="Larimer J."/>
            <person name="McCowan C."/>
            <person name="Murphy C."/>
            <person name="Pearson M."/>
            <person name="Poon T.W."/>
            <person name="Priest M."/>
            <person name="Roberts A."/>
            <person name="Saif S."/>
            <person name="Shea T."/>
            <person name="Sykes S."/>
            <person name="Wortman J."/>
            <person name="Nusbaum C."/>
            <person name="Birren B."/>
        </authorList>
    </citation>
    <scope>NUCLEOTIDE SEQUENCE [LARGE SCALE GENOMIC DNA]</scope>
    <source>
        <strain evidence="2">NJM9701</strain>
    </source>
</reference>
<dbReference type="OrthoDB" id="79100at2759"/>
<name>A0A024U8Z5_9STRA</name>